<dbReference type="Pfam" id="PF13646">
    <property type="entry name" value="HEAT_2"/>
    <property type="match status" value="1"/>
</dbReference>
<dbReference type="GO" id="GO:0003677">
    <property type="term" value="F:DNA binding"/>
    <property type="evidence" value="ECO:0007669"/>
    <property type="project" value="UniProtKB-KW"/>
</dbReference>
<name>A0A7K3VVY7_9ACTN</name>
<feature type="domain" description="HTH merR-type" evidence="2">
    <location>
        <begin position="1"/>
        <end position="69"/>
    </location>
</feature>
<dbReference type="SUPFAM" id="SSF48371">
    <property type="entry name" value="ARM repeat"/>
    <property type="match status" value="1"/>
</dbReference>
<dbReference type="PANTHER" id="PTHR30204:SF93">
    <property type="entry name" value="HTH MERR-TYPE DOMAIN-CONTAINING PROTEIN"/>
    <property type="match status" value="1"/>
</dbReference>
<dbReference type="SMART" id="SM00422">
    <property type="entry name" value="HTH_MERR"/>
    <property type="match status" value="1"/>
</dbReference>
<dbReference type="InterPro" id="IPR011989">
    <property type="entry name" value="ARM-like"/>
</dbReference>
<dbReference type="InterPro" id="IPR004155">
    <property type="entry name" value="PBS_lyase_HEAT"/>
</dbReference>
<evidence type="ECO:0000313" key="3">
    <source>
        <dbReference type="EMBL" id="NEK56550.1"/>
    </source>
</evidence>
<dbReference type="PROSITE" id="PS50937">
    <property type="entry name" value="HTH_MERR_2"/>
    <property type="match status" value="1"/>
</dbReference>
<keyword evidence="1" id="KW-0238">DNA-binding</keyword>
<dbReference type="Proteomes" id="UP000470246">
    <property type="component" value="Unassembled WGS sequence"/>
</dbReference>
<evidence type="ECO:0000259" key="2">
    <source>
        <dbReference type="PROSITE" id="PS50937"/>
    </source>
</evidence>
<dbReference type="Pfam" id="PF13411">
    <property type="entry name" value="MerR_1"/>
    <property type="match status" value="1"/>
</dbReference>
<comment type="caution">
    <text evidence="3">The sequence shown here is derived from an EMBL/GenBank/DDBJ whole genome shotgun (WGS) entry which is preliminary data.</text>
</comment>
<dbReference type="InterPro" id="IPR000551">
    <property type="entry name" value="MerR-type_HTH_dom"/>
</dbReference>
<dbReference type="Gene3D" id="1.25.10.10">
    <property type="entry name" value="Leucine-rich Repeat Variant"/>
    <property type="match status" value="1"/>
</dbReference>
<proteinExistence type="predicted"/>
<dbReference type="Gene3D" id="1.10.1660.10">
    <property type="match status" value="1"/>
</dbReference>
<dbReference type="PRINTS" id="PR00040">
    <property type="entry name" value="HTHMERR"/>
</dbReference>
<dbReference type="InterPro" id="IPR009061">
    <property type="entry name" value="DNA-bd_dom_put_sf"/>
</dbReference>
<protein>
    <submittedName>
        <fullName evidence="3">MerR family transcriptional regulator</fullName>
    </submittedName>
</protein>
<dbReference type="SUPFAM" id="SSF46955">
    <property type="entry name" value="Putative DNA-binding domain"/>
    <property type="match status" value="1"/>
</dbReference>
<keyword evidence="4" id="KW-1185">Reference proteome</keyword>
<evidence type="ECO:0000256" key="1">
    <source>
        <dbReference type="ARBA" id="ARBA00023125"/>
    </source>
</evidence>
<dbReference type="AlphaFoldDB" id="A0A7K3VVY7"/>
<dbReference type="EMBL" id="JAAGWF010000002">
    <property type="protein sequence ID" value="NEK56550.1"/>
    <property type="molecule type" value="Genomic_DNA"/>
</dbReference>
<reference evidence="3 4" key="1">
    <citation type="submission" date="2020-02" db="EMBL/GenBank/DDBJ databases">
        <title>Geodermatophilus sabuli CPCC 205279 I12A-02694.</title>
        <authorList>
            <person name="Jiang Z."/>
        </authorList>
    </citation>
    <scope>NUCLEOTIDE SEQUENCE [LARGE SCALE GENOMIC DNA]</scope>
    <source>
        <strain evidence="3 4">I12A-02694</strain>
    </source>
</reference>
<accession>A0A7K3VVY7</accession>
<sequence>MLIGEVSRRAGISARMLRHYDAVGLVSPTGRTDGGYRDYSPADIRRLFHVEALRSLGLSLRDLRRALDEPDATPADLVGDLIASTQERIARDEELLRRLRHVHDGGPTEWTEVLRIVALMRGLESDDASRRQRSALAAGDDTTTPGRLLAETVLGEADPHVAGALRWALQRSAEGALHVLGPALDSPEAQTRRRAVTAIAELDGDEAATLLTGALDHPDPAVRGPAALALGARGDARAVPVLVGLVVAGVHDVEAAETLGRLARERGTVDRIADLLADELGRRGTESDARLRLVQSLAEIPGSAADRALQALTGDPDRRVALTAAAIRETRAARHAGGVSGPARPPGRR</sequence>
<dbReference type="PANTHER" id="PTHR30204">
    <property type="entry name" value="REDOX-CYCLING DRUG-SENSING TRANSCRIPTIONAL ACTIVATOR SOXR"/>
    <property type="match status" value="1"/>
</dbReference>
<evidence type="ECO:0000313" key="4">
    <source>
        <dbReference type="Proteomes" id="UP000470246"/>
    </source>
</evidence>
<gene>
    <name evidence="3" type="ORF">GCU56_01500</name>
</gene>
<dbReference type="SMART" id="SM00567">
    <property type="entry name" value="EZ_HEAT"/>
    <property type="match status" value="4"/>
</dbReference>
<dbReference type="InterPro" id="IPR047057">
    <property type="entry name" value="MerR_fam"/>
</dbReference>
<dbReference type="PROSITE" id="PS00552">
    <property type="entry name" value="HTH_MERR_1"/>
    <property type="match status" value="1"/>
</dbReference>
<dbReference type="GO" id="GO:0003700">
    <property type="term" value="F:DNA-binding transcription factor activity"/>
    <property type="evidence" value="ECO:0007669"/>
    <property type="project" value="InterPro"/>
</dbReference>
<organism evidence="3 4">
    <name type="scientific">Geodermatophilus sabuli</name>
    <dbReference type="NCBI Taxonomy" id="1564158"/>
    <lineage>
        <taxon>Bacteria</taxon>
        <taxon>Bacillati</taxon>
        <taxon>Actinomycetota</taxon>
        <taxon>Actinomycetes</taxon>
        <taxon>Geodermatophilales</taxon>
        <taxon>Geodermatophilaceae</taxon>
        <taxon>Geodermatophilus</taxon>
    </lineage>
</organism>
<dbReference type="InterPro" id="IPR016024">
    <property type="entry name" value="ARM-type_fold"/>
</dbReference>